<reference evidence="1" key="1">
    <citation type="submission" date="2021-02" db="EMBL/GenBank/DDBJ databases">
        <authorList>
            <person name="Nowell W R."/>
        </authorList>
    </citation>
    <scope>NUCLEOTIDE SEQUENCE</scope>
</reference>
<evidence type="ECO:0000313" key="1">
    <source>
        <dbReference type="EMBL" id="CAF1583951.1"/>
    </source>
</evidence>
<sequence>MVISHLEFKEPNRPFKGGRARCTDIQSLCNQMFRTVTIERHRQRRLASDDFTIKTLDRVPIIAETTITTTTT</sequence>
<name>A0A8S2FY27_9BILA</name>
<feature type="non-terminal residue" evidence="1">
    <location>
        <position position="72"/>
    </location>
</feature>
<protein>
    <submittedName>
        <fullName evidence="1">Uncharacterized protein</fullName>
    </submittedName>
</protein>
<proteinExistence type="predicted"/>
<gene>
    <name evidence="1" type="ORF">OVA965_LOCUS41136</name>
    <name evidence="2" type="ORF">TMI583_LOCUS42708</name>
</gene>
<dbReference type="Proteomes" id="UP000677228">
    <property type="component" value="Unassembled WGS sequence"/>
</dbReference>
<organism evidence="1 3">
    <name type="scientific">Didymodactylos carnosus</name>
    <dbReference type="NCBI Taxonomy" id="1234261"/>
    <lineage>
        <taxon>Eukaryota</taxon>
        <taxon>Metazoa</taxon>
        <taxon>Spiralia</taxon>
        <taxon>Gnathifera</taxon>
        <taxon>Rotifera</taxon>
        <taxon>Eurotatoria</taxon>
        <taxon>Bdelloidea</taxon>
        <taxon>Philodinida</taxon>
        <taxon>Philodinidae</taxon>
        <taxon>Didymodactylos</taxon>
    </lineage>
</organism>
<dbReference type="AlphaFoldDB" id="A0A8S2FY27"/>
<dbReference type="EMBL" id="CAJOBA010069730">
    <property type="protein sequence ID" value="CAF4384375.1"/>
    <property type="molecule type" value="Genomic_DNA"/>
</dbReference>
<comment type="caution">
    <text evidence="1">The sequence shown here is derived from an EMBL/GenBank/DDBJ whole genome shotgun (WGS) entry which is preliminary data.</text>
</comment>
<dbReference type="EMBL" id="CAJNOK010046567">
    <property type="protein sequence ID" value="CAF1583951.1"/>
    <property type="molecule type" value="Genomic_DNA"/>
</dbReference>
<dbReference type="Proteomes" id="UP000682733">
    <property type="component" value="Unassembled WGS sequence"/>
</dbReference>
<evidence type="ECO:0000313" key="3">
    <source>
        <dbReference type="Proteomes" id="UP000677228"/>
    </source>
</evidence>
<accession>A0A8S2FY27</accession>
<evidence type="ECO:0000313" key="2">
    <source>
        <dbReference type="EMBL" id="CAF4384375.1"/>
    </source>
</evidence>